<accession>A0A437PKZ1</accession>
<dbReference type="AlphaFoldDB" id="A0A437PKZ1"/>
<dbReference type="OrthoDB" id="3478947at2"/>
<dbReference type="RefSeq" id="WP_127829788.1">
    <property type="nucleotide sequence ID" value="NZ_RZYA01000009.1"/>
</dbReference>
<evidence type="ECO:0000313" key="1">
    <source>
        <dbReference type="EMBL" id="RVU22942.1"/>
    </source>
</evidence>
<protein>
    <submittedName>
        <fullName evidence="1">Uncharacterized protein</fullName>
    </submittedName>
</protein>
<sequence length="149" mass="15721">MPDVDLQALYAEFEAKALPGAWTEWVHGGLPVVGNAAGHAVVLAASGEFWDDDDGSAAGAARERLASVCRDYEAAAAAAWGTPHAVDITPRLARGEESPFTELLLEQGTTRGIFWDRGDRALGLAVSQMDKETAIQVIAFIVPTGELTG</sequence>
<dbReference type="Proteomes" id="UP000283128">
    <property type="component" value="Unassembled WGS sequence"/>
</dbReference>
<dbReference type="EMBL" id="RZYA01000009">
    <property type="protein sequence ID" value="RVU22942.1"/>
    <property type="molecule type" value="Genomic_DNA"/>
</dbReference>
<comment type="caution">
    <text evidence="1">The sequence shown here is derived from an EMBL/GenBank/DDBJ whole genome shotgun (WGS) entry which is preliminary data.</text>
</comment>
<reference evidence="1 2" key="1">
    <citation type="submission" date="2019-01" db="EMBL/GenBank/DDBJ databases">
        <title>Genome sequences of Streptomyces and Rhizobium isolates collected from root and soil.</title>
        <authorList>
            <person name="Chhettri S."/>
            <person name="Sevigny J.L."/>
            <person name="Sen A."/>
            <person name="Ennis N."/>
            <person name="Tisa L."/>
        </authorList>
    </citation>
    <scope>NUCLEOTIDE SEQUENCE [LARGE SCALE GENOMIC DNA]</scope>
    <source>
        <strain evidence="1 2">San01</strain>
    </source>
</reference>
<name>A0A437PKZ1_9ACTN</name>
<keyword evidence="2" id="KW-1185">Reference proteome</keyword>
<evidence type="ECO:0000313" key="2">
    <source>
        <dbReference type="Proteomes" id="UP000283128"/>
    </source>
</evidence>
<gene>
    <name evidence="1" type="ORF">EOT10_20970</name>
</gene>
<proteinExistence type="predicted"/>
<organism evidence="1 2">
    <name type="scientific">Streptomyces antnestii</name>
    <dbReference type="NCBI Taxonomy" id="2494256"/>
    <lineage>
        <taxon>Bacteria</taxon>
        <taxon>Bacillati</taxon>
        <taxon>Actinomycetota</taxon>
        <taxon>Actinomycetes</taxon>
        <taxon>Kitasatosporales</taxon>
        <taxon>Streptomycetaceae</taxon>
        <taxon>Streptomyces</taxon>
    </lineage>
</organism>